<name>L0KAT1_HALHC</name>
<feature type="transmembrane region" description="Helical" evidence="2">
    <location>
        <begin position="63"/>
        <end position="83"/>
    </location>
</feature>
<feature type="transmembrane region" description="Helical" evidence="2">
    <location>
        <begin position="7"/>
        <end position="27"/>
    </location>
</feature>
<dbReference type="EMBL" id="CP003359">
    <property type="protein sequence ID" value="AGB41479.1"/>
    <property type="molecule type" value="Genomic_DNA"/>
</dbReference>
<dbReference type="STRING" id="748449.Halha_1540"/>
<keyword evidence="4" id="KW-1185">Reference proteome</keyword>
<dbReference type="eggNOG" id="COG0457">
    <property type="taxonomic scope" value="Bacteria"/>
</dbReference>
<organism evidence="3 4">
    <name type="scientific">Halobacteroides halobius (strain ATCC 35273 / DSM 5150 / MD-1)</name>
    <dbReference type="NCBI Taxonomy" id="748449"/>
    <lineage>
        <taxon>Bacteria</taxon>
        <taxon>Bacillati</taxon>
        <taxon>Bacillota</taxon>
        <taxon>Clostridia</taxon>
        <taxon>Halanaerobiales</taxon>
        <taxon>Halobacteroidaceae</taxon>
        <taxon>Halobacteroides</taxon>
    </lineage>
</organism>
<dbReference type="PROSITE" id="PS50005">
    <property type="entry name" value="TPR"/>
    <property type="match status" value="4"/>
</dbReference>
<dbReference type="Pfam" id="PF13432">
    <property type="entry name" value="TPR_16"/>
    <property type="match status" value="1"/>
</dbReference>
<dbReference type="HOGENOM" id="CLU_616444_0_0_9"/>
<protein>
    <submittedName>
        <fullName evidence="3">Uncharacterized protein</fullName>
    </submittedName>
</protein>
<proteinExistence type="predicted"/>
<dbReference type="PANTHER" id="PTHR12558">
    <property type="entry name" value="CELL DIVISION CYCLE 16,23,27"/>
    <property type="match status" value="1"/>
</dbReference>
<dbReference type="RefSeq" id="WP_015327197.1">
    <property type="nucleotide sequence ID" value="NC_019978.1"/>
</dbReference>
<feature type="repeat" description="TPR" evidence="1">
    <location>
        <begin position="194"/>
        <end position="227"/>
    </location>
</feature>
<dbReference type="SMART" id="SM00028">
    <property type="entry name" value="TPR"/>
    <property type="match status" value="8"/>
</dbReference>
<evidence type="ECO:0000256" key="2">
    <source>
        <dbReference type="SAM" id="Phobius"/>
    </source>
</evidence>
<keyword evidence="2" id="KW-0812">Transmembrane</keyword>
<dbReference type="InterPro" id="IPR011990">
    <property type="entry name" value="TPR-like_helical_dom_sf"/>
</dbReference>
<evidence type="ECO:0000313" key="4">
    <source>
        <dbReference type="Proteomes" id="UP000010880"/>
    </source>
</evidence>
<dbReference type="Proteomes" id="UP000010880">
    <property type="component" value="Chromosome"/>
</dbReference>
<feature type="repeat" description="TPR" evidence="1">
    <location>
        <begin position="311"/>
        <end position="344"/>
    </location>
</feature>
<dbReference type="OrthoDB" id="1737781at2"/>
<feature type="transmembrane region" description="Helical" evidence="2">
    <location>
        <begin position="89"/>
        <end position="111"/>
    </location>
</feature>
<dbReference type="SUPFAM" id="SSF81901">
    <property type="entry name" value="HCP-like"/>
    <property type="match status" value="1"/>
</dbReference>
<dbReference type="KEGG" id="hhl:Halha_1540"/>
<dbReference type="InterPro" id="IPR019734">
    <property type="entry name" value="TPR_rpt"/>
</dbReference>
<accession>L0KAT1</accession>
<keyword evidence="2" id="KW-0472">Membrane</keyword>
<feature type="transmembrane region" description="Helical" evidence="2">
    <location>
        <begin position="33"/>
        <end position="54"/>
    </location>
</feature>
<dbReference type="SUPFAM" id="SSF48452">
    <property type="entry name" value="TPR-like"/>
    <property type="match status" value="1"/>
</dbReference>
<evidence type="ECO:0000256" key="1">
    <source>
        <dbReference type="PROSITE-ProRule" id="PRU00339"/>
    </source>
</evidence>
<dbReference type="AlphaFoldDB" id="L0KAT1"/>
<dbReference type="eggNOG" id="COG3063">
    <property type="taxonomic scope" value="Bacteria"/>
</dbReference>
<feature type="repeat" description="TPR" evidence="1">
    <location>
        <begin position="122"/>
        <end position="155"/>
    </location>
</feature>
<dbReference type="Gene3D" id="1.25.40.10">
    <property type="entry name" value="Tetratricopeptide repeat domain"/>
    <property type="match status" value="3"/>
</dbReference>
<keyword evidence="1" id="KW-0802">TPR repeat</keyword>
<dbReference type="PANTHER" id="PTHR12558:SF13">
    <property type="entry name" value="CELL DIVISION CYCLE PROTEIN 27 HOMOLOG"/>
    <property type="match status" value="1"/>
</dbReference>
<sequence>MFSQKNLFIIMTGYLTSWLVMMFLLWKGVVSSFSIYISCFFILSVISYTFYFYILKVTRINTFLYDIVCNVFAILTIISTKYISDFFNLQSIIIGNLIFVLAVCVFVWKAISLVNKRLKKQSQKYYEKGIQNFDEKKYNLALKYLNKAVKYYPKNYKLYYWRGVIYLELDIFEKAIKEFNKTLLLLENESSIYGFVYCRIGEAYDELGKSDKGLEYYLKAYKYFKENDNIDTDDCKVTLWEIARIYENEGQLEKSIKYLEERNRLHPNETKVLHSLGYDYDQLKMEDKALRYYLKAYDCANEEDKKEEFHLANLWNIAKIYDIKSEYNKAISYLEELLELDLENYGRYYKGLIFLGIMYFEVNDLEKAKETFMKGIGSDKVEERLDSYYWLIIVNIKQDNIEGAKEFYRKAIEIKSDFIEIYGWEEIDLNKEEVEQILTQKVK</sequence>
<dbReference type="Pfam" id="PF13181">
    <property type="entry name" value="TPR_8"/>
    <property type="match status" value="5"/>
</dbReference>
<reference evidence="4" key="1">
    <citation type="submission" date="2012-02" db="EMBL/GenBank/DDBJ databases">
        <title>The complete genome of Halobacteroides halobius DSM 5150.</title>
        <authorList>
            <person name="Lucas S."/>
            <person name="Copeland A."/>
            <person name="Lapidus A."/>
            <person name="Glavina del Rio T."/>
            <person name="Dalin E."/>
            <person name="Tice H."/>
            <person name="Bruce D."/>
            <person name="Goodwin L."/>
            <person name="Pitluck S."/>
            <person name="Peters L."/>
            <person name="Mikhailova N."/>
            <person name="Gu W."/>
            <person name="Kyrpides N."/>
            <person name="Mavromatis K."/>
            <person name="Ivanova N."/>
            <person name="Brettin T."/>
            <person name="Detter J.C."/>
            <person name="Han C."/>
            <person name="Larimer F."/>
            <person name="Land M."/>
            <person name="Hauser L."/>
            <person name="Markowitz V."/>
            <person name="Cheng J.-F."/>
            <person name="Hugenholtz P."/>
            <person name="Woyke T."/>
            <person name="Wu D."/>
            <person name="Tindall B."/>
            <person name="Pomrenke H."/>
            <person name="Brambilla E."/>
            <person name="Klenk H.-P."/>
            <person name="Eisen J.A."/>
        </authorList>
    </citation>
    <scope>NUCLEOTIDE SEQUENCE [LARGE SCALE GENOMIC DNA]</scope>
    <source>
        <strain evidence="4">ATCC 35273 / DSM 5150 / MD-1</strain>
    </source>
</reference>
<keyword evidence="2" id="KW-1133">Transmembrane helix</keyword>
<evidence type="ECO:0000313" key="3">
    <source>
        <dbReference type="EMBL" id="AGB41479.1"/>
    </source>
</evidence>
<feature type="repeat" description="TPR" evidence="1">
    <location>
        <begin position="156"/>
        <end position="189"/>
    </location>
</feature>
<gene>
    <name evidence="3" type="ordered locus">Halha_1540</name>
</gene>